<evidence type="ECO:0000256" key="6">
    <source>
        <dbReference type="ARBA" id="ARBA00023022"/>
    </source>
</evidence>
<dbReference type="SUPFAM" id="SSF54060">
    <property type="entry name" value="His-Me finger endonucleases"/>
    <property type="match status" value="1"/>
</dbReference>
<dbReference type="STRING" id="39495.SAMN02745111_00089"/>
<feature type="signal peptide" evidence="8">
    <location>
        <begin position="1"/>
        <end position="18"/>
    </location>
</feature>
<evidence type="ECO:0000313" key="10">
    <source>
        <dbReference type="Proteomes" id="UP000190814"/>
    </source>
</evidence>
<comment type="similarity">
    <text evidence="1">Belongs to the colicin/pyosin nuclease family.</text>
</comment>
<keyword evidence="10" id="KW-1185">Reference proteome</keyword>
<evidence type="ECO:0000256" key="4">
    <source>
        <dbReference type="ARBA" id="ARBA00022759"/>
    </source>
</evidence>
<evidence type="ECO:0000256" key="1">
    <source>
        <dbReference type="ARBA" id="ARBA00006811"/>
    </source>
</evidence>
<dbReference type="Gene3D" id="3.90.540.10">
    <property type="entry name" value="Colicin/pyocin, DNase domain"/>
    <property type="match status" value="1"/>
</dbReference>
<dbReference type="AlphaFoldDB" id="A0A1T4V4M3"/>
<dbReference type="GO" id="GO:0004519">
    <property type="term" value="F:endonuclease activity"/>
    <property type="evidence" value="ECO:0007669"/>
    <property type="project" value="UniProtKB-KW"/>
</dbReference>
<dbReference type="InterPro" id="IPR037146">
    <property type="entry name" value="Colicin/pyocin_DNase_dom_sf"/>
</dbReference>
<evidence type="ECO:0000256" key="8">
    <source>
        <dbReference type="SAM" id="SignalP"/>
    </source>
</evidence>
<dbReference type="GO" id="GO:0031640">
    <property type="term" value="P:killing of cells of another organism"/>
    <property type="evidence" value="ECO:0007669"/>
    <property type="project" value="UniProtKB-KW"/>
</dbReference>
<dbReference type="EMBL" id="FUXZ01000002">
    <property type="protein sequence ID" value="SKA59844.1"/>
    <property type="molecule type" value="Genomic_DNA"/>
</dbReference>
<proteinExistence type="inferred from homology"/>
<name>A0A1T4V4M3_9FIRM</name>
<evidence type="ECO:0000256" key="2">
    <source>
        <dbReference type="ARBA" id="ARBA00022529"/>
    </source>
</evidence>
<evidence type="ECO:0000256" key="5">
    <source>
        <dbReference type="ARBA" id="ARBA00022801"/>
    </source>
</evidence>
<reference evidence="9 10" key="1">
    <citation type="submission" date="2017-02" db="EMBL/GenBank/DDBJ databases">
        <authorList>
            <person name="Peterson S.W."/>
        </authorList>
    </citation>
    <scope>NUCLEOTIDE SEQUENCE [LARGE SCALE GENOMIC DNA]</scope>
    <source>
        <strain evidence="9 10">ATCC 35992</strain>
    </source>
</reference>
<sequence length="160" mass="18252">MMVVSLLLVLGVSIGVSASSGYDRQEADACITISGRLSVKTSYGKSSPNLTKPKGWKVGDPIDNLTRTGKEPSWSTVRARYWKNKAYYYADDYLDTDLIRMRKGRAPLHSKYNVPMELHHKNGRNIANPHSIENLQEVWPWEHDLIDEFRHYTGPKPEGY</sequence>
<dbReference type="InterPro" id="IPR044925">
    <property type="entry name" value="His-Me_finger_sf"/>
</dbReference>
<keyword evidence="8" id="KW-0732">Signal</keyword>
<feature type="chain" id="PRO_5012684937" description="HNH endonuclease" evidence="8">
    <location>
        <begin position="19"/>
        <end position="160"/>
    </location>
</feature>
<keyword evidence="5" id="KW-0378">Hydrolase</keyword>
<keyword evidence="7" id="KW-0078">Bacteriocin</keyword>
<protein>
    <recommendedName>
        <fullName evidence="11">HNH endonuclease</fullName>
    </recommendedName>
</protein>
<accession>A0A1T4V4M3</accession>
<evidence type="ECO:0000256" key="3">
    <source>
        <dbReference type="ARBA" id="ARBA00022722"/>
    </source>
</evidence>
<dbReference type="Proteomes" id="UP000190814">
    <property type="component" value="Unassembled WGS sequence"/>
</dbReference>
<organism evidence="9 10">
    <name type="scientific">Eubacterium uniforme</name>
    <dbReference type="NCBI Taxonomy" id="39495"/>
    <lineage>
        <taxon>Bacteria</taxon>
        <taxon>Bacillati</taxon>
        <taxon>Bacillota</taxon>
        <taxon>Clostridia</taxon>
        <taxon>Eubacteriales</taxon>
        <taxon>Eubacteriaceae</taxon>
        <taxon>Eubacterium</taxon>
    </lineage>
</organism>
<keyword evidence="4" id="KW-0255">Endonuclease</keyword>
<keyword evidence="2" id="KW-0929">Antimicrobial</keyword>
<dbReference type="GO" id="GO:0016787">
    <property type="term" value="F:hydrolase activity"/>
    <property type="evidence" value="ECO:0007669"/>
    <property type="project" value="UniProtKB-KW"/>
</dbReference>
<evidence type="ECO:0000256" key="7">
    <source>
        <dbReference type="ARBA" id="ARBA00023048"/>
    </source>
</evidence>
<evidence type="ECO:0008006" key="11">
    <source>
        <dbReference type="Google" id="ProtNLM"/>
    </source>
</evidence>
<dbReference type="GO" id="GO:0042742">
    <property type="term" value="P:defense response to bacterium"/>
    <property type="evidence" value="ECO:0007669"/>
    <property type="project" value="UniProtKB-KW"/>
</dbReference>
<evidence type="ECO:0000313" key="9">
    <source>
        <dbReference type="EMBL" id="SKA59844.1"/>
    </source>
</evidence>
<keyword evidence="6" id="KW-0044">Antibiotic</keyword>
<keyword evidence="3" id="KW-0540">Nuclease</keyword>
<gene>
    <name evidence="9" type="ORF">SAMN02745111_00089</name>
</gene>